<evidence type="ECO:0000313" key="3">
    <source>
        <dbReference type="EMBL" id="BAS28431.1"/>
    </source>
</evidence>
<dbReference type="AlphaFoldDB" id="A0A0K2SMU0"/>
<dbReference type="RefSeq" id="WP_068138772.1">
    <property type="nucleotide sequence ID" value="NZ_AP014924.1"/>
</dbReference>
<keyword evidence="2" id="KW-0472">Membrane</keyword>
<sequence length="205" mass="21772">MAFWEALRRWMGPLAGAEGPADRFGLGPEGRRRLLLLGVAALAGAALLMGGRGLAPAPRPVPPPGAGSGAADPDQRYVQQVTAELEAILGRITGAGQVQVMLTLEQGFRQELARDTTREESQTDERDAQGGTRSTQERRITESVRDSTGSRDVPALTVGREWPRVAGVVVAAQGAGDPAVRRVLAEAVATVLHVPEYRVRVVPAR</sequence>
<keyword evidence="2" id="KW-1133">Transmembrane helix</keyword>
<evidence type="ECO:0000256" key="1">
    <source>
        <dbReference type="SAM" id="MobiDB-lite"/>
    </source>
</evidence>
<dbReference type="OrthoDB" id="2381602at2"/>
<feature type="compositionally biased region" description="Basic and acidic residues" evidence="1">
    <location>
        <begin position="112"/>
        <end position="128"/>
    </location>
</feature>
<feature type="region of interest" description="Disordered" evidence="1">
    <location>
        <begin position="112"/>
        <end position="153"/>
    </location>
</feature>
<proteinExistence type="predicted"/>
<reference evidence="4" key="2">
    <citation type="journal article" date="2016" name="Int. J. Syst. Evol. Microbiol.">
        <title>Complete genome sequence and cell structure of Limnochorda pilosa, a Gram-negative spore-former within the phylum Firmicutes.</title>
        <authorList>
            <person name="Watanabe M."/>
            <person name="Kojima H."/>
            <person name="Fukui M."/>
        </authorList>
    </citation>
    <scope>NUCLEOTIDE SEQUENCE [LARGE SCALE GENOMIC DNA]</scope>
    <source>
        <strain evidence="4">HC45</strain>
    </source>
</reference>
<dbReference type="Proteomes" id="UP000065807">
    <property type="component" value="Chromosome"/>
</dbReference>
<dbReference type="KEGG" id="lpil:LIP_2601"/>
<protein>
    <submittedName>
        <fullName evidence="3">Stage III sporulation protein AG</fullName>
    </submittedName>
</protein>
<name>A0A0K2SMU0_LIMPI</name>
<keyword evidence="2" id="KW-0812">Transmembrane</keyword>
<accession>A0A0K2SMU0</accession>
<feature type="transmembrane region" description="Helical" evidence="2">
    <location>
        <begin position="34"/>
        <end position="55"/>
    </location>
</feature>
<evidence type="ECO:0000313" key="4">
    <source>
        <dbReference type="Proteomes" id="UP000065807"/>
    </source>
</evidence>
<organism evidence="3 4">
    <name type="scientific">Limnochorda pilosa</name>
    <dbReference type="NCBI Taxonomy" id="1555112"/>
    <lineage>
        <taxon>Bacteria</taxon>
        <taxon>Bacillati</taxon>
        <taxon>Bacillota</taxon>
        <taxon>Limnochordia</taxon>
        <taxon>Limnochordales</taxon>
        <taxon>Limnochordaceae</taxon>
        <taxon>Limnochorda</taxon>
    </lineage>
</organism>
<feature type="compositionally biased region" description="Basic and acidic residues" evidence="1">
    <location>
        <begin position="135"/>
        <end position="149"/>
    </location>
</feature>
<keyword evidence="4" id="KW-1185">Reference proteome</keyword>
<dbReference type="STRING" id="1555112.LIP_2601"/>
<evidence type="ECO:0000256" key="2">
    <source>
        <dbReference type="SAM" id="Phobius"/>
    </source>
</evidence>
<dbReference type="EMBL" id="AP014924">
    <property type="protein sequence ID" value="BAS28431.1"/>
    <property type="molecule type" value="Genomic_DNA"/>
</dbReference>
<reference evidence="4" key="1">
    <citation type="submission" date="2015-07" db="EMBL/GenBank/DDBJ databases">
        <title>Complete genome sequence and phylogenetic analysis of Limnochorda pilosa.</title>
        <authorList>
            <person name="Watanabe M."/>
            <person name="Kojima H."/>
            <person name="Fukui M."/>
        </authorList>
    </citation>
    <scope>NUCLEOTIDE SEQUENCE [LARGE SCALE GENOMIC DNA]</scope>
    <source>
        <strain evidence="4">HC45</strain>
    </source>
</reference>
<gene>
    <name evidence="3" type="ORF">LIP_2601</name>
</gene>